<dbReference type="Gene3D" id="2.130.10.10">
    <property type="entry name" value="YVTN repeat-like/Quinoprotein amine dehydrogenase"/>
    <property type="match status" value="7"/>
</dbReference>
<feature type="repeat" description="WD" evidence="3">
    <location>
        <begin position="1224"/>
        <end position="1265"/>
    </location>
</feature>
<feature type="domain" description="AAA+ ATPase" evidence="4">
    <location>
        <begin position="220"/>
        <end position="378"/>
    </location>
</feature>
<dbReference type="SMART" id="SM00320">
    <property type="entry name" value="WD40"/>
    <property type="match status" value="14"/>
</dbReference>
<feature type="repeat" description="WD" evidence="3">
    <location>
        <begin position="838"/>
        <end position="879"/>
    </location>
</feature>
<feature type="repeat" description="WD" evidence="3">
    <location>
        <begin position="881"/>
        <end position="922"/>
    </location>
</feature>
<dbReference type="SUPFAM" id="SSF52540">
    <property type="entry name" value="P-loop containing nucleoside triphosphate hydrolases"/>
    <property type="match status" value="1"/>
</dbReference>
<feature type="repeat" description="WD" evidence="3">
    <location>
        <begin position="1010"/>
        <end position="1051"/>
    </location>
</feature>
<dbReference type="InterPro" id="IPR019775">
    <property type="entry name" value="WD40_repeat_CS"/>
</dbReference>
<dbReference type="EMBL" id="KV424020">
    <property type="protein sequence ID" value="KZT54193.1"/>
    <property type="molecule type" value="Genomic_DNA"/>
</dbReference>
<feature type="repeat" description="WD" evidence="3">
    <location>
        <begin position="1182"/>
        <end position="1223"/>
    </location>
</feature>
<dbReference type="SUPFAM" id="SSF50998">
    <property type="entry name" value="Quinoprotein alcohol dehydrogenase-like"/>
    <property type="match status" value="1"/>
</dbReference>
<dbReference type="InterPro" id="IPR011047">
    <property type="entry name" value="Quinoprotein_ADH-like_sf"/>
</dbReference>
<dbReference type="InParanoid" id="A0A165E6B4"/>
<dbReference type="Proteomes" id="UP000076842">
    <property type="component" value="Unassembled WGS sequence"/>
</dbReference>
<dbReference type="Gene3D" id="3.40.50.300">
    <property type="entry name" value="P-loop containing nucleotide triphosphate hydrolases"/>
    <property type="match status" value="1"/>
</dbReference>
<dbReference type="InterPro" id="IPR001680">
    <property type="entry name" value="WD40_rpt"/>
</dbReference>
<dbReference type="InterPro" id="IPR003593">
    <property type="entry name" value="AAA+_ATPase"/>
</dbReference>
<feature type="repeat" description="WD" evidence="3">
    <location>
        <begin position="1310"/>
        <end position="1342"/>
    </location>
</feature>
<dbReference type="PANTHER" id="PTHR19848">
    <property type="entry name" value="WD40 REPEAT PROTEIN"/>
    <property type="match status" value="1"/>
</dbReference>
<dbReference type="PROSITE" id="PS50294">
    <property type="entry name" value="WD_REPEATS_REGION"/>
    <property type="match status" value="14"/>
</dbReference>
<dbReference type="CDD" id="cd00200">
    <property type="entry name" value="WD40"/>
    <property type="match status" value="3"/>
</dbReference>
<evidence type="ECO:0000256" key="2">
    <source>
        <dbReference type="ARBA" id="ARBA00022737"/>
    </source>
</evidence>
<feature type="repeat" description="WD" evidence="3">
    <location>
        <begin position="1139"/>
        <end position="1180"/>
    </location>
</feature>
<evidence type="ECO:0000259" key="4">
    <source>
        <dbReference type="SMART" id="SM00382"/>
    </source>
</evidence>
<dbReference type="OrthoDB" id="163438at2759"/>
<dbReference type="SUPFAM" id="SSF50978">
    <property type="entry name" value="WD40 repeat-like"/>
    <property type="match status" value="2"/>
</dbReference>
<dbReference type="STRING" id="1353952.A0A165E6B4"/>
<evidence type="ECO:0000313" key="6">
    <source>
        <dbReference type="Proteomes" id="UP000076842"/>
    </source>
</evidence>
<dbReference type="SMART" id="SM00382">
    <property type="entry name" value="AAA"/>
    <property type="match status" value="1"/>
</dbReference>
<dbReference type="InterPro" id="IPR020472">
    <property type="entry name" value="WD40_PAC1"/>
</dbReference>
<keyword evidence="6" id="KW-1185">Reference proteome</keyword>
<dbReference type="Pfam" id="PF00400">
    <property type="entry name" value="WD40"/>
    <property type="match status" value="9"/>
</dbReference>
<evidence type="ECO:0000313" key="5">
    <source>
        <dbReference type="EMBL" id="KZT54193.1"/>
    </source>
</evidence>
<feature type="repeat" description="WD" evidence="3">
    <location>
        <begin position="1267"/>
        <end position="1299"/>
    </location>
</feature>
<dbReference type="PROSITE" id="PS00678">
    <property type="entry name" value="WD_REPEATS_1"/>
    <property type="match status" value="7"/>
</dbReference>
<sequence>MPASDALQPIKDALTGIIVKGIESSWEPLLDRLEAFTKMMDAITEVHPYAKMAWSVLSAAYKRDRDTKIQKLVQKMQDVYEFLCDAQDLQNEKSREGVLSRLAMQTVECGHFISTYARNPSFLRRVLQQSASSMTAKIGEYSGSFDDLLEEFCTGSQLRIEIATVRMLANIKDLSDDMDIRDIPYADGAGYEIGKRCLAGTRDLLLDEITEWASVDALDTPRIYILMGPAGTGKSTIAHTIASRFDKLKQIGSVFCFSTSEAATRTPESLFRNMARDLCDGRPAFKAALSKSVGGSKARCSTKDIETQFDTFVLGPARMLSVSGTIVIIIDALDESGTVEARAKIIRMIAQRFRDLPSSFRFLITARAEQDIQESFPESSTETIVKRMPTLADDVQLSGDILHYIRYTLTDVHGNLPRGLSEESCTTLSAKAEGLFQWAAVACSYIKGPRVRQSPSDRYLVVTRRGDTSLDGLYNDVLSQIFDQDPDALESFRSIMGIALTAVEPLCMRSLDALMTCLRPEELLDVHAFLPFLGSLMSGVGEQTAPVRPLHSSFAQLLRSPERGKLYYIGAAGHHERLLLASLRMLKTQLHFNMSEMKTSYKLNRDDEPLKTSSNRIPEHLSYACRQWGYHLSVCPDGLPHWVPDLIHHFFTETFLFWLDAASTAGAVSSTLPCLMYAKNRLQLLHLATDSIKFVRAFARPIVDSAPHIYVSTLTSAPFKSEIFEIYQPRYARTAQVCSSRATRWPTAEIIISGFYSPFTAVAFSPDGKRIVSGSHDRTVRIWDADTGLAIGDPLIGHKDNIYCVAFSRDGNRIVSGSKDNTIIIWNVHTGKAIGDPLVGHTNGVSSIAFSPDGMQFASSSDDWTIRFWDLATGQSIGMPLTGHRADVYSVAFSPDGSTLVSGSRDKMIRLWDLNTRQAIGDPLTGHSDVVTSVAFSPDGKLFASGSYDATIRIWDTASKRIIGSPITEHKGTVRSIAFSPDGKRLATGSWDKTIRVWNVDTRKRIGEPLDGHEYLINTIAFSPDGTRIASASWDKTLRIWDATPTQTVNAPLPSYDQPFTSVAFSPNGDRIVSASTTKTVQIWDVRTGCAVCEPMQGHEGRVTSVTYAPNGRQIASGSYDKTIRLWDADKGHQVGEPLFGHQHEVYCLAFSPDGKRLVSGSKDKSIRLWDTESRHALGEPLLGHSDSVVSVVFSPDGARVVSGSRDKTIRIWDTDTGHISRLLEGHQDVVTGIAVSPDGRRIASCSNDGMVRIWDMVTGKSIGKPLEGHTTAVTCIAFSPNSRIVASGSWDKTIILWDAVDMYPICEPLAGHDHWITSVAFSPDGRSIATSSWDSTLRIWDAEMRAPFGVHMTGDSDVEGQSLHPSLEETLTLTLDSRIGLDGRSAWSCSWSVVISRT</sequence>
<gene>
    <name evidence="5" type="ORF">CALCODRAFT_439072</name>
</gene>
<evidence type="ECO:0000256" key="1">
    <source>
        <dbReference type="ARBA" id="ARBA00022574"/>
    </source>
</evidence>
<evidence type="ECO:0000256" key="3">
    <source>
        <dbReference type="PROSITE-ProRule" id="PRU00221"/>
    </source>
</evidence>
<keyword evidence="2" id="KW-0677">Repeat</keyword>
<feature type="repeat" description="WD" evidence="3">
    <location>
        <begin position="924"/>
        <end position="965"/>
    </location>
</feature>
<dbReference type="InterPro" id="IPR056884">
    <property type="entry name" value="NPHP3-like_N"/>
</dbReference>
<feature type="repeat" description="WD" evidence="3">
    <location>
        <begin position="1096"/>
        <end position="1137"/>
    </location>
</feature>
<feature type="repeat" description="WD" evidence="3">
    <location>
        <begin position="795"/>
        <end position="836"/>
    </location>
</feature>
<dbReference type="InterPro" id="IPR015943">
    <property type="entry name" value="WD40/YVTN_repeat-like_dom_sf"/>
</dbReference>
<feature type="repeat" description="WD" evidence="3">
    <location>
        <begin position="967"/>
        <end position="1008"/>
    </location>
</feature>
<organism evidence="5 6">
    <name type="scientific">Calocera cornea HHB12733</name>
    <dbReference type="NCBI Taxonomy" id="1353952"/>
    <lineage>
        <taxon>Eukaryota</taxon>
        <taxon>Fungi</taxon>
        <taxon>Dikarya</taxon>
        <taxon>Basidiomycota</taxon>
        <taxon>Agaricomycotina</taxon>
        <taxon>Dacrymycetes</taxon>
        <taxon>Dacrymycetales</taxon>
        <taxon>Dacrymycetaceae</taxon>
        <taxon>Calocera</taxon>
    </lineage>
</organism>
<reference evidence="5 6" key="1">
    <citation type="journal article" date="2016" name="Mol. Biol. Evol.">
        <title>Comparative Genomics of Early-Diverging Mushroom-Forming Fungi Provides Insights into the Origins of Lignocellulose Decay Capabilities.</title>
        <authorList>
            <person name="Nagy L.G."/>
            <person name="Riley R."/>
            <person name="Tritt A."/>
            <person name="Adam C."/>
            <person name="Daum C."/>
            <person name="Floudas D."/>
            <person name="Sun H."/>
            <person name="Yadav J.S."/>
            <person name="Pangilinan J."/>
            <person name="Larsson K.H."/>
            <person name="Matsuura K."/>
            <person name="Barry K."/>
            <person name="Labutti K."/>
            <person name="Kuo R."/>
            <person name="Ohm R.A."/>
            <person name="Bhattacharya S.S."/>
            <person name="Shirouzu T."/>
            <person name="Yoshinaga Y."/>
            <person name="Martin F.M."/>
            <person name="Grigoriev I.V."/>
            <person name="Hibbett D.S."/>
        </authorList>
    </citation>
    <scope>NUCLEOTIDE SEQUENCE [LARGE SCALE GENOMIC DNA]</scope>
    <source>
        <strain evidence="5 6">HHB12733</strain>
    </source>
</reference>
<dbReference type="Pfam" id="PF24883">
    <property type="entry name" value="NPHP3_N"/>
    <property type="match status" value="1"/>
</dbReference>
<feature type="repeat" description="WD" evidence="3">
    <location>
        <begin position="1053"/>
        <end position="1089"/>
    </location>
</feature>
<dbReference type="InterPro" id="IPR027417">
    <property type="entry name" value="P-loop_NTPase"/>
</dbReference>
<dbReference type="InterPro" id="IPR036322">
    <property type="entry name" value="WD40_repeat_dom_sf"/>
</dbReference>
<proteinExistence type="predicted"/>
<dbReference type="PANTHER" id="PTHR19848:SF8">
    <property type="entry name" value="F-BOX AND WD REPEAT DOMAIN CONTAINING 7"/>
    <property type="match status" value="1"/>
</dbReference>
<feature type="repeat" description="WD" evidence="3">
    <location>
        <begin position="752"/>
        <end position="793"/>
    </location>
</feature>
<protein>
    <submittedName>
        <fullName evidence="5">WD40 repeat-like protein</fullName>
    </submittedName>
</protein>
<dbReference type="Pfam" id="PF25173">
    <property type="entry name" value="Beta-prop_WDR3_1st"/>
    <property type="match status" value="1"/>
</dbReference>
<dbReference type="PRINTS" id="PR00320">
    <property type="entry name" value="GPROTEINBRPT"/>
</dbReference>
<keyword evidence="1 3" id="KW-0853">WD repeat</keyword>
<name>A0A165E6B4_9BASI</name>
<accession>A0A165E6B4</accession>
<dbReference type="PROSITE" id="PS50082">
    <property type="entry name" value="WD_REPEATS_2"/>
    <property type="match status" value="14"/>
</dbReference>